<accession>A0A854Q5G6</accession>
<proteinExistence type="predicted"/>
<feature type="compositionally biased region" description="Basic and acidic residues" evidence="1">
    <location>
        <begin position="62"/>
        <end position="73"/>
    </location>
</feature>
<organism evidence="2 3">
    <name type="scientific">Cryptococcus neoformans Tu259-1</name>
    <dbReference type="NCBI Taxonomy" id="1230072"/>
    <lineage>
        <taxon>Eukaryota</taxon>
        <taxon>Fungi</taxon>
        <taxon>Dikarya</taxon>
        <taxon>Basidiomycota</taxon>
        <taxon>Agaricomycotina</taxon>
        <taxon>Tremellomycetes</taxon>
        <taxon>Tremellales</taxon>
        <taxon>Cryptococcaceae</taxon>
        <taxon>Cryptococcus</taxon>
        <taxon>Cryptococcus neoformans species complex</taxon>
    </lineage>
</organism>
<feature type="region of interest" description="Disordered" evidence="1">
    <location>
        <begin position="261"/>
        <end position="343"/>
    </location>
</feature>
<feature type="compositionally biased region" description="Polar residues" evidence="1">
    <location>
        <begin position="277"/>
        <end position="289"/>
    </location>
</feature>
<feature type="compositionally biased region" description="Low complexity" evidence="1">
    <location>
        <begin position="97"/>
        <end position="117"/>
    </location>
</feature>
<gene>
    <name evidence="2" type="ORF">C361_06820</name>
</gene>
<protein>
    <submittedName>
        <fullName evidence="2">Uncharacterized protein</fullName>
    </submittedName>
</protein>
<reference evidence="2 3" key="1">
    <citation type="submission" date="2017-06" db="EMBL/GenBank/DDBJ databases">
        <title>Global population genomics of the pathogenic fungus Cryptococcus neoformans var. grubii.</title>
        <authorList>
            <person name="Cuomo C."/>
            <person name="Litvintseva A."/>
            <person name="Chen Y."/>
            <person name="Young S."/>
            <person name="Zeng Q."/>
            <person name="Chapman S."/>
            <person name="Gujja S."/>
            <person name="Saif S."/>
            <person name="Birren B."/>
        </authorList>
    </citation>
    <scope>NUCLEOTIDE SEQUENCE [LARGE SCALE GENOMIC DNA]</scope>
    <source>
        <strain evidence="2 3">Tu259-1</strain>
    </source>
</reference>
<dbReference type="Proteomes" id="UP000199727">
    <property type="component" value="Unassembled WGS sequence"/>
</dbReference>
<evidence type="ECO:0000313" key="2">
    <source>
        <dbReference type="EMBL" id="OXG10785.1"/>
    </source>
</evidence>
<dbReference type="AlphaFoldDB" id="A0A854Q5G6"/>
<comment type="caution">
    <text evidence="2">The sequence shown here is derived from an EMBL/GenBank/DDBJ whole genome shotgun (WGS) entry which is preliminary data.</text>
</comment>
<evidence type="ECO:0000313" key="3">
    <source>
        <dbReference type="Proteomes" id="UP000199727"/>
    </source>
</evidence>
<name>A0A854Q5G6_CRYNE</name>
<dbReference type="EMBL" id="AMKT01000101">
    <property type="protein sequence ID" value="OXG10785.1"/>
    <property type="molecule type" value="Genomic_DNA"/>
</dbReference>
<evidence type="ECO:0000256" key="1">
    <source>
        <dbReference type="SAM" id="MobiDB-lite"/>
    </source>
</evidence>
<feature type="compositionally biased region" description="Polar residues" evidence="1">
    <location>
        <begin position="130"/>
        <end position="141"/>
    </location>
</feature>
<dbReference type="OrthoDB" id="2572819at2759"/>
<feature type="region of interest" description="Disordered" evidence="1">
    <location>
        <begin position="1"/>
        <end position="164"/>
    </location>
</feature>
<feature type="compositionally biased region" description="Basic and acidic residues" evidence="1">
    <location>
        <begin position="302"/>
        <end position="312"/>
    </location>
</feature>
<sequence length="548" mass="59020">MDANDCGTEEPNFSMEEAEVPRETVKFQAISEHPQHLPRYASLPEYSLRTPRTLPPDSSLQLRERPDQDESTRTRSAPPQPISHLAPIDADKSHYIPSPSSSPLSSSSWAGSQVGSGPYISRISPPPVTNLPTVKSCQSTVSRESQSSRQHSPRSHEIQSPSGRLSAHQMLLLTPFGGQLPATALSTPGGSLGMSRVSSNANIPEAVAISADSHERSSAGSSVSMKCGRSDCGSLMEVSSSSIGLGIGTGAEALDMSKDMSLSPMSRLPTRPCQPLNVGSDTIQPSSPVSGPASFQVLLSRPDNERDLKQERSQSPVSGTGLRHGPRVANKSANNNDADDGRLQLMPPTVAMTRCNSQPVLTLRELQAIREKDGDLGIQRGGHWAWVSREVMVDEDGNEVDEDGNQVIESIPQDTIFTGSATVLAHRRPSFTTFQDPFAGGPLYSSAQPYIPIATPSNDPPAYLSRRMSEMPSVVSDASPVVLDRDTRRPSMPVVLEVGRGSKGSPHPLPLRSHLSYTSTPSFTLAHYQGTRRLKTEIRLRFVGPESD</sequence>